<evidence type="ECO:0000256" key="6">
    <source>
        <dbReference type="SAM" id="Phobius"/>
    </source>
</evidence>
<feature type="transmembrane region" description="Helical" evidence="6">
    <location>
        <begin position="169"/>
        <end position="190"/>
    </location>
</feature>
<dbReference type="Proteomes" id="UP001249851">
    <property type="component" value="Unassembled WGS sequence"/>
</dbReference>
<comment type="similarity">
    <text evidence="5">Belongs to the G-protein coupled receptor 1 family.</text>
</comment>
<dbReference type="PANTHER" id="PTHR45698:SF1">
    <property type="entry name" value="TRACE AMINE-ASSOCIATED RECEPTOR 13C-LIKE"/>
    <property type="match status" value="1"/>
</dbReference>
<protein>
    <submittedName>
        <fullName evidence="8">Pyroglutamylated RF-amide peptide receptor</fullName>
    </submittedName>
</protein>
<evidence type="ECO:0000256" key="3">
    <source>
        <dbReference type="ARBA" id="ARBA00022989"/>
    </source>
</evidence>
<dbReference type="GO" id="GO:0016020">
    <property type="term" value="C:membrane"/>
    <property type="evidence" value="ECO:0007669"/>
    <property type="project" value="UniProtKB-SubCell"/>
</dbReference>
<keyword evidence="3 6" id="KW-1133">Transmembrane helix</keyword>
<dbReference type="GO" id="GO:0004930">
    <property type="term" value="F:G protein-coupled receptor activity"/>
    <property type="evidence" value="ECO:0007669"/>
    <property type="project" value="UniProtKB-KW"/>
</dbReference>
<dbReference type="Gene3D" id="1.20.1070.10">
    <property type="entry name" value="Rhodopsin 7-helix transmembrane proteins"/>
    <property type="match status" value="1"/>
</dbReference>
<evidence type="ECO:0000313" key="9">
    <source>
        <dbReference type="Proteomes" id="UP001249851"/>
    </source>
</evidence>
<organism evidence="8 9">
    <name type="scientific">Acropora cervicornis</name>
    <name type="common">Staghorn coral</name>
    <dbReference type="NCBI Taxonomy" id="6130"/>
    <lineage>
        <taxon>Eukaryota</taxon>
        <taxon>Metazoa</taxon>
        <taxon>Cnidaria</taxon>
        <taxon>Anthozoa</taxon>
        <taxon>Hexacorallia</taxon>
        <taxon>Scleractinia</taxon>
        <taxon>Astrocoeniina</taxon>
        <taxon>Acroporidae</taxon>
        <taxon>Acropora</taxon>
    </lineage>
</organism>
<keyword evidence="9" id="KW-1185">Reference proteome</keyword>
<feature type="transmembrane region" description="Helical" evidence="6">
    <location>
        <begin position="6"/>
        <end position="32"/>
    </location>
</feature>
<dbReference type="PROSITE" id="PS00237">
    <property type="entry name" value="G_PROTEIN_RECEP_F1_1"/>
    <property type="match status" value="1"/>
</dbReference>
<keyword evidence="5 8" id="KW-0675">Receptor</keyword>
<dbReference type="PANTHER" id="PTHR45698">
    <property type="entry name" value="TRACE AMINE-ASSOCIATED RECEPTOR 19N-RELATED"/>
    <property type="match status" value="1"/>
</dbReference>
<feature type="transmembrane region" description="Helical" evidence="6">
    <location>
        <begin position="88"/>
        <end position="105"/>
    </location>
</feature>
<feature type="transmembrane region" description="Helical" evidence="6">
    <location>
        <begin position="44"/>
        <end position="68"/>
    </location>
</feature>
<sequence>MSPEDIAITCCFSVLVLVGSVGNVLVCSVIVLNRTMQTPINYLLLNLAVADTITLTFTSPQYIFIHAFSHPVGTTGDYLCKFITGGNISWIGGVASVFCLVAISLERFYAVTNPYNLSSKFTKSKVKVIIACCWIFTTLFNFPLFFAIHFDKDENFCLESWPAPVYGRINSTAWLIVVGIIPGAIMLVLYSKVVHNLWFKKVTNEAIGKTAVRKARKKVTKVVLTVSAVYAISWFPQLIIYALSNFDLLVEFGGILYITSVVLVAFNSAINPVIYAMQSERFRQHFRQLMCCRRKAQVSPFESRLDNTTCKYDRQETLTIQLKPLKYQFDEQVPESKTGELLTSQ</sequence>
<evidence type="ECO:0000256" key="5">
    <source>
        <dbReference type="RuleBase" id="RU000688"/>
    </source>
</evidence>
<dbReference type="InterPro" id="IPR000276">
    <property type="entry name" value="GPCR_Rhodpsn"/>
</dbReference>
<gene>
    <name evidence="8" type="ORF">P5673_004669</name>
</gene>
<reference evidence="8" key="1">
    <citation type="journal article" date="2023" name="G3 (Bethesda)">
        <title>Whole genome assembly and annotation of the endangered Caribbean coral Acropora cervicornis.</title>
        <authorList>
            <person name="Selwyn J.D."/>
            <person name="Vollmer S.V."/>
        </authorList>
    </citation>
    <scope>NUCLEOTIDE SEQUENCE</scope>
    <source>
        <strain evidence="8">K2</strain>
    </source>
</reference>
<proteinExistence type="inferred from homology"/>
<keyword evidence="4 6" id="KW-0472">Membrane</keyword>
<evidence type="ECO:0000313" key="8">
    <source>
        <dbReference type="EMBL" id="KAK2570947.1"/>
    </source>
</evidence>
<keyword evidence="2 5" id="KW-0812">Transmembrane</keyword>
<evidence type="ECO:0000256" key="4">
    <source>
        <dbReference type="ARBA" id="ARBA00023136"/>
    </source>
</evidence>
<dbReference type="PRINTS" id="PR00237">
    <property type="entry name" value="GPCRRHODOPSN"/>
</dbReference>
<evidence type="ECO:0000256" key="1">
    <source>
        <dbReference type="ARBA" id="ARBA00004370"/>
    </source>
</evidence>
<keyword evidence="5" id="KW-0807">Transducer</keyword>
<evidence type="ECO:0000256" key="2">
    <source>
        <dbReference type="ARBA" id="ARBA00022692"/>
    </source>
</evidence>
<reference evidence="8" key="2">
    <citation type="journal article" date="2023" name="Science">
        <title>Genomic signatures of disease resistance in endangered staghorn corals.</title>
        <authorList>
            <person name="Vollmer S.V."/>
            <person name="Selwyn J.D."/>
            <person name="Despard B.A."/>
            <person name="Roesel C.L."/>
        </authorList>
    </citation>
    <scope>NUCLEOTIDE SEQUENCE</scope>
    <source>
        <strain evidence="8">K2</strain>
    </source>
</reference>
<dbReference type="SUPFAM" id="SSF81321">
    <property type="entry name" value="Family A G protein-coupled receptor-like"/>
    <property type="match status" value="1"/>
</dbReference>
<feature type="transmembrane region" description="Helical" evidence="6">
    <location>
        <begin position="126"/>
        <end position="149"/>
    </location>
</feature>
<dbReference type="InterPro" id="IPR017452">
    <property type="entry name" value="GPCR_Rhodpsn_7TM"/>
</dbReference>
<comment type="subcellular location">
    <subcellularLocation>
        <location evidence="1">Membrane</location>
    </subcellularLocation>
</comment>
<dbReference type="CDD" id="cd00637">
    <property type="entry name" value="7tm_classA_rhodopsin-like"/>
    <property type="match status" value="1"/>
</dbReference>
<dbReference type="Pfam" id="PF00001">
    <property type="entry name" value="7tm_1"/>
    <property type="match status" value="1"/>
</dbReference>
<feature type="transmembrane region" description="Helical" evidence="6">
    <location>
        <begin position="222"/>
        <end position="243"/>
    </location>
</feature>
<feature type="domain" description="G-protein coupled receptors family 1 profile" evidence="7">
    <location>
        <begin position="22"/>
        <end position="275"/>
    </location>
</feature>
<name>A0AAD9VEF2_ACRCE</name>
<dbReference type="SMART" id="SM01381">
    <property type="entry name" value="7TM_GPCR_Srsx"/>
    <property type="match status" value="1"/>
</dbReference>
<feature type="transmembrane region" description="Helical" evidence="6">
    <location>
        <begin position="255"/>
        <end position="277"/>
    </location>
</feature>
<comment type="caution">
    <text evidence="8">The sequence shown here is derived from an EMBL/GenBank/DDBJ whole genome shotgun (WGS) entry which is preliminary data.</text>
</comment>
<dbReference type="EMBL" id="JARQWQ010000007">
    <property type="protein sequence ID" value="KAK2570947.1"/>
    <property type="molecule type" value="Genomic_DNA"/>
</dbReference>
<dbReference type="PROSITE" id="PS50262">
    <property type="entry name" value="G_PROTEIN_RECEP_F1_2"/>
    <property type="match status" value="1"/>
</dbReference>
<keyword evidence="5" id="KW-0297">G-protein coupled receptor</keyword>
<dbReference type="FunFam" id="1.20.1070.10:FF:000368">
    <property type="entry name" value="Predicted protein"/>
    <property type="match status" value="1"/>
</dbReference>
<accession>A0AAD9VEF2</accession>
<dbReference type="AlphaFoldDB" id="A0AAD9VEF2"/>
<evidence type="ECO:0000259" key="7">
    <source>
        <dbReference type="PROSITE" id="PS50262"/>
    </source>
</evidence>